<evidence type="ECO:0000259" key="1">
    <source>
        <dbReference type="Pfam" id="PF13843"/>
    </source>
</evidence>
<dbReference type="PANTHER" id="PTHR47055:SF3">
    <property type="entry name" value="PHORBOL-ESTER_DAG-TYPE DOMAIN-CONTAINING PROTEIN"/>
    <property type="match status" value="1"/>
</dbReference>
<organism evidence="2 3">
    <name type="scientific">Periplaneta americana</name>
    <name type="common">American cockroach</name>
    <name type="synonym">Blatta americana</name>
    <dbReference type="NCBI Taxonomy" id="6978"/>
    <lineage>
        <taxon>Eukaryota</taxon>
        <taxon>Metazoa</taxon>
        <taxon>Ecdysozoa</taxon>
        <taxon>Arthropoda</taxon>
        <taxon>Hexapoda</taxon>
        <taxon>Insecta</taxon>
        <taxon>Pterygota</taxon>
        <taxon>Neoptera</taxon>
        <taxon>Polyneoptera</taxon>
        <taxon>Dictyoptera</taxon>
        <taxon>Blattodea</taxon>
        <taxon>Blattoidea</taxon>
        <taxon>Blattidae</taxon>
        <taxon>Blattinae</taxon>
        <taxon>Periplaneta</taxon>
    </lineage>
</organism>
<evidence type="ECO:0000313" key="2">
    <source>
        <dbReference type="EMBL" id="KAJ4442767.1"/>
    </source>
</evidence>
<dbReference type="PANTHER" id="PTHR47055">
    <property type="entry name" value="DDE_TNP_1_7 DOMAIN-CONTAINING PROTEIN"/>
    <property type="match status" value="1"/>
</dbReference>
<proteinExistence type="predicted"/>
<dbReference type="InterPro" id="IPR029526">
    <property type="entry name" value="PGBD"/>
</dbReference>
<sequence length="170" mass="19923">DVWQSEKDSHNEIVANAMSRDRCEFIKSNMHVCDNDNIDKEDCFAKLRQLLCMLNDRFKQFAPHKQCHSVDESMMPYYGRHGCKQLIKGKPIRFGYKFWCGEAGISIVRWNNNNGVTEATNYDHVHPLRAVERFSREKKKRIRVLQPKLLHSYNVHMGGIDRADKNISLL</sequence>
<dbReference type="EMBL" id="JAJSOF020000013">
    <property type="protein sequence ID" value="KAJ4442767.1"/>
    <property type="molecule type" value="Genomic_DNA"/>
</dbReference>
<keyword evidence="3" id="KW-1185">Reference proteome</keyword>
<name>A0ABQ8T8C1_PERAM</name>
<dbReference type="Proteomes" id="UP001148838">
    <property type="component" value="Unassembled WGS sequence"/>
</dbReference>
<feature type="domain" description="PiggyBac transposable element-derived protein" evidence="1">
    <location>
        <begin position="1"/>
        <end position="101"/>
    </location>
</feature>
<protein>
    <recommendedName>
        <fullName evidence="1">PiggyBac transposable element-derived protein domain-containing protein</fullName>
    </recommendedName>
</protein>
<reference evidence="2 3" key="1">
    <citation type="journal article" date="2022" name="Allergy">
        <title>Genome assembly and annotation of Periplaneta americana reveal a comprehensive cockroach allergen profile.</title>
        <authorList>
            <person name="Wang L."/>
            <person name="Xiong Q."/>
            <person name="Saelim N."/>
            <person name="Wang L."/>
            <person name="Nong W."/>
            <person name="Wan A.T."/>
            <person name="Shi M."/>
            <person name="Liu X."/>
            <person name="Cao Q."/>
            <person name="Hui J.H.L."/>
            <person name="Sookrung N."/>
            <person name="Leung T.F."/>
            <person name="Tungtrongchitr A."/>
            <person name="Tsui S.K.W."/>
        </authorList>
    </citation>
    <scope>NUCLEOTIDE SEQUENCE [LARGE SCALE GENOMIC DNA]</scope>
    <source>
        <strain evidence="2">PWHHKU_190912</strain>
    </source>
</reference>
<dbReference type="InterPro" id="IPR052638">
    <property type="entry name" value="PiggyBac_TE-derived"/>
</dbReference>
<dbReference type="Pfam" id="PF13843">
    <property type="entry name" value="DDE_Tnp_1_7"/>
    <property type="match status" value="1"/>
</dbReference>
<gene>
    <name evidence="2" type="ORF">ANN_04359</name>
</gene>
<accession>A0ABQ8T8C1</accession>
<comment type="caution">
    <text evidence="2">The sequence shown here is derived from an EMBL/GenBank/DDBJ whole genome shotgun (WGS) entry which is preliminary data.</text>
</comment>
<feature type="non-terminal residue" evidence="2">
    <location>
        <position position="1"/>
    </location>
</feature>
<evidence type="ECO:0000313" key="3">
    <source>
        <dbReference type="Proteomes" id="UP001148838"/>
    </source>
</evidence>